<keyword evidence="2" id="KW-1185">Reference proteome</keyword>
<dbReference type="AlphaFoldDB" id="A0A7G5GRN3"/>
<dbReference type="EMBL" id="CP059732">
    <property type="protein sequence ID" value="QMW01525.1"/>
    <property type="molecule type" value="Genomic_DNA"/>
</dbReference>
<evidence type="ECO:0000313" key="2">
    <source>
        <dbReference type="Proteomes" id="UP000515369"/>
    </source>
</evidence>
<reference evidence="1 2" key="1">
    <citation type="submission" date="2020-07" db="EMBL/GenBank/DDBJ databases">
        <title>Spirosoma foliorum sp. nov., isolated from the leaves on the Nejang mountain Korea, Republic of.</title>
        <authorList>
            <person name="Ho H."/>
            <person name="Lee Y.-J."/>
            <person name="Nurcahyanto D.-A."/>
            <person name="Kim S.-G."/>
        </authorList>
    </citation>
    <scope>NUCLEOTIDE SEQUENCE [LARGE SCALE GENOMIC DNA]</scope>
    <source>
        <strain evidence="1 2">PL0136</strain>
    </source>
</reference>
<sequence length="78" mass="8729">MNYNLYGLNSNDFEHLVQSLMQKILGTTALVFGAGKDGARELTFNGQAAFPNSTEQWNGYWVIQAKYKSKDDGTNDYA</sequence>
<dbReference type="RefSeq" id="WP_182458807.1">
    <property type="nucleotide sequence ID" value="NZ_CP059732.1"/>
</dbReference>
<gene>
    <name evidence="1" type="ORF">H3H32_26715</name>
</gene>
<organism evidence="1 2">
    <name type="scientific">Spirosoma foliorum</name>
    <dbReference type="NCBI Taxonomy" id="2710596"/>
    <lineage>
        <taxon>Bacteria</taxon>
        <taxon>Pseudomonadati</taxon>
        <taxon>Bacteroidota</taxon>
        <taxon>Cytophagia</taxon>
        <taxon>Cytophagales</taxon>
        <taxon>Cytophagaceae</taxon>
        <taxon>Spirosoma</taxon>
    </lineage>
</organism>
<dbReference type="KEGG" id="sfol:H3H32_26715"/>
<evidence type="ECO:0000313" key="1">
    <source>
        <dbReference type="EMBL" id="QMW01525.1"/>
    </source>
</evidence>
<dbReference type="Proteomes" id="UP000515369">
    <property type="component" value="Chromosome"/>
</dbReference>
<proteinExistence type="predicted"/>
<protein>
    <submittedName>
        <fullName evidence="1">Uncharacterized protein</fullName>
    </submittedName>
</protein>
<name>A0A7G5GRN3_9BACT</name>
<accession>A0A7G5GRN3</accession>